<gene>
    <name evidence="1" type="ORF">RP75_27795</name>
</gene>
<reference evidence="1 2" key="1">
    <citation type="submission" date="2014-12" db="EMBL/GenBank/DDBJ databases">
        <authorList>
            <person name="Kuzmanovic N."/>
            <person name="Pulawska J."/>
            <person name="Obradovic A."/>
        </authorList>
    </citation>
    <scope>NUCLEOTIDE SEQUENCE [LARGE SCALE GENOMIC DNA]</scope>
    <source>
        <strain evidence="1 2">KFB 330</strain>
    </source>
</reference>
<accession>A0ABR5CZP1</accession>
<dbReference type="Proteomes" id="UP000032564">
    <property type="component" value="Unassembled WGS sequence"/>
</dbReference>
<comment type="caution">
    <text evidence="1">The sequence shown here is derived from an EMBL/GenBank/DDBJ whole genome shotgun (WGS) entry which is preliminary data.</text>
</comment>
<keyword evidence="2" id="KW-1185">Reference proteome</keyword>
<evidence type="ECO:0000313" key="2">
    <source>
        <dbReference type="Proteomes" id="UP000032564"/>
    </source>
</evidence>
<dbReference type="EMBL" id="JWIT01000044">
    <property type="protein sequence ID" value="KJF70164.1"/>
    <property type="molecule type" value="Genomic_DNA"/>
</dbReference>
<organism evidence="1 2">
    <name type="scientific">Agrobacterium arsenijevicii</name>
    <dbReference type="NCBI Taxonomy" id="1585697"/>
    <lineage>
        <taxon>Bacteria</taxon>
        <taxon>Pseudomonadati</taxon>
        <taxon>Pseudomonadota</taxon>
        <taxon>Alphaproteobacteria</taxon>
        <taxon>Hyphomicrobiales</taxon>
        <taxon>Rhizobiaceae</taxon>
        <taxon>Rhizobium/Agrobacterium group</taxon>
        <taxon>Agrobacterium</taxon>
    </lineage>
</organism>
<evidence type="ECO:0000313" key="1">
    <source>
        <dbReference type="EMBL" id="KJF70164.1"/>
    </source>
</evidence>
<evidence type="ECO:0008006" key="3">
    <source>
        <dbReference type="Google" id="ProtNLM"/>
    </source>
</evidence>
<sequence length="64" mass="7046">MLLGAALLGATAAHAFSDLKQAMQALSKAGRVYRPTSGDIRTTHNNRYEAFCAIQAHLRKIRDF</sequence>
<proteinExistence type="predicted"/>
<dbReference type="Gene3D" id="3.30.420.40">
    <property type="match status" value="1"/>
</dbReference>
<name>A0ABR5CZP1_9HYPH</name>
<dbReference type="SUPFAM" id="SSF53067">
    <property type="entry name" value="Actin-like ATPase domain"/>
    <property type="match status" value="1"/>
</dbReference>
<dbReference type="InterPro" id="IPR043129">
    <property type="entry name" value="ATPase_NBD"/>
</dbReference>
<protein>
    <recommendedName>
        <fullName evidence="3">Transposase</fullName>
    </recommendedName>
</protein>